<accession>A0A218W2G4</accession>
<dbReference type="Proteomes" id="UP000197138">
    <property type="component" value="Unassembled WGS sequence"/>
</dbReference>
<protein>
    <recommendedName>
        <fullName evidence="3">Pentatricopeptide repeat-containing protein</fullName>
    </recommendedName>
</protein>
<evidence type="ECO:0000313" key="1">
    <source>
        <dbReference type="EMBL" id="OWM66826.1"/>
    </source>
</evidence>
<dbReference type="EMBL" id="MTKT01005527">
    <property type="protein sequence ID" value="OWM66826.1"/>
    <property type="molecule type" value="Genomic_DNA"/>
</dbReference>
<dbReference type="Gene3D" id="1.25.40.10">
    <property type="entry name" value="Tetratricopeptide repeat domain"/>
    <property type="match status" value="1"/>
</dbReference>
<dbReference type="InterPro" id="IPR011990">
    <property type="entry name" value="TPR-like_helical_dom_sf"/>
</dbReference>
<evidence type="ECO:0000313" key="2">
    <source>
        <dbReference type="Proteomes" id="UP000197138"/>
    </source>
</evidence>
<evidence type="ECO:0008006" key="3">
    <source>
        <dbReference type="Google" id="ProtNLM"/>
    </source>
</evidence>
<proteinExistence type="predicted"/>
<gene>
    <name evidence="1" type="ORF">CDL15_Pgr002621</name>
</gene>
<comment type="caution">
    <text evidence="1">The sequence shown here is derived from an EMBL/GenBank/DDBJ whole genome shotgun (WGS) entry which is preliminary data.</text>
</comment>
<dbReference type="AlphaFoldDB" id="A0A218W2G4"/>
<reference evidence="2" key="1">
    <citation type="journal article" date="2017" name="Plant J.">
        <title>The pomegranate (Punica granatum L.) genome and the genomics of punicalagin biosynthesis.</title>
        <authorList>
            <person name="Qin G."/>
            <person name="Xu C."/>
            <person name="Ming R."/>
            <person name="Tang H."/>
            <person name="Guyot R."/>
            <person name="Kramer E.M."/>
            <person name="Hu Y."/>
            <person name="Yi X."/>
            <person name="Qi Y."/>
            <person name="Xu X."/>
            <person name="Gao Z."/>
            <person name="Pan H."/>
            <person name="Jian J."/>
            <person name="Tian Y."/>
            <person name="Yue Z."/>
            <person name="Xu Y."/>
        </authorList>
    </citation>
    <scope>NUCLEOTIDE SEQUENCE [LARGE SCALE GENOMIC DNA]</scope>
    <source>
        <strain evidence="2">cv. Dabenzi</strain>
    </source>
</reference>
<organism evidence="1 2">
    <name type="scientific">Punica granatum</name>
    <name type="common">Pomegranate</name>
    <dbReference type="NCBI Taxonomy" id="22663"/>
    <lineage>
        <taxon>Eukaryota</taxon>
        <taxon>Viridiplantae</taxon>
        <taxon>Streptophyta</taxon>
        <taxon>Embryophyta</taxon>
        <taxon>Tracheophyta</taxon>
        <taxon>Spermatophyta</taxon>
        <taxon>Magnoliopsida</taxon>
        <taxon>eudicotyledons</taxon>
        <taxon>Gunneridae</taxon>
        <taxon>Pentapetalae</taxon>
        <taxon>rosids</taxon>
        <taxon>malvids</taxon>
        <taxon>Myrtales</taxon>
        <taxon>Lythraceae</taxon>
        <taxon>Punica</taxon>
    </lineage>
</organism>
<name>A0A218W2G4_PUNGR</name>
<sequence>MESVGQCPDLQTYEILLNGLYETHNLDVAIGLLRKMEDQKITNSWGGWSITGGTIMNPGIWRCGRCTYYVL</sequence>